<proteinExistence type="predicted"/>
<feature type="region of interest" description="Disordered" evidence="1">
    <location>
        <begin position="77"/>
        <end position="98"/>
    </location>
</feature>
<name>A0A5U2GAR9_SALER</name>
<comment type="caution">
    <text evidence="2">The sequence shown here is derived from an EMBL/GenBank/DDBJ whole genome shotgun (WGS) entry which is preliminary data.</text>
</comment>
<accession>A0A5U2GAR9</accession>
<organism evidence="2">
    <name type="scientific">Salmonella enterica</name>
    <name type="common">Salmonella choleraesuis</name>
    <dbReference type="NCBI Taxonomy" id="28901"/>
    <lineage>
        <taxon>Bacteria</taxon>
        <taxon>Pseudomonadati</taxon>
        <taxon>Pseudomonadota</taxon>
        <taxon>Gammaproteobacteria</taxon>
        <taxon>Enterobacterales</taxon>
        <taxon>Enterobacteriaceae</taxon>
        <taxon>Salmonella</taxon>
    </lineage>
</organism>
<evidence type="ECO:0000313" key="2">
    <source>
        <dbReference type="EMBL" id="EBP0126058.1"/>
    </source>
</evidence>
<feature type="compositionally biased region" description="Basic and acidic residues" evidence="1">
    <location>
        <begin position="84"/>
        <end position="98"/>
    </location>
</feature>
<evidence type="ECO:0000256" key="1">
    <source>
        <dbReference type="SAM" id="MobiDB-lite"/>
    </source>
</evidence>
<gene>
    <name evidence="2" type="ORF">HW89_19575</name>
</gene>
<reference evidence="2" key="1">
    <citation type="submission" date="2018-07" db="EMBL/GenBank/DDBJ databases">
        <authorList>
            <consortium name="GenomeTrakr network: Whole genome sequencing for foodborne pathogen traceback"/>
        </authorList>
    </citation>
    <scope>NUCLEOTIDE SEQUENCE</scope>
    <source>
        <strain evidence="2">FDA00000027</strain>
    </source>
</reference>
<sequence length="124" mass="14396">MPVSLLNVGYDYNRMHSGSNQDDNKVYAKLNIRFDKSFAEQITWSTNENNFTDFVRNLKVNRNVMLTVASEKDFPAYDNPEFIPDERPTVPDEKPANKPEWELKNFGVEKIKHDIDVNGKKTTL</sequence>
<dbReference type="EMBL" id="AAGKIZ010000011">
    <property type="protein sequence ID" value="EBP0126058.1"/>
    <property type="molecule type" value="Genomic_DNA"/>
</dbReference>
<dbReference type="AlphaFoldDB" id="A0A5U2GAR9"/>
<protein>
    <submittedName>
        <fullName evidence="2">Uncharacterized protein</fullName>
    </submittedName>
</protein>